<evidence type="ECO:0000256" key="2">
    <source>
        <dbReference type="ARBA" id="ARBA00022801"/>
    </source>
</evidence>
<feature type="domain" description="Helicase ATP-binding" evidence="7">
    <location>
        <begin position="34"/>
        <end position="204"/>
    </location>
</feature>
<evidence type="ECO:0000259" key="7">
    <source>
        <dbReference type="PROSITE" id="PS51192"/>
    </source>
</evidence>
<comment type="similarity">
    <text evidence="5">Belongs to the DEAD box helicase family.</text>
</comment>
<evidence type="ECO:0000313" key="10">
    <source>
        <dbReference type="Proteomes" id="UP000644756"/>
    </source>
</evidence>
<dbReference type="GO" id="GO:0003724">
    <property type="term" value="F:RNA helicase activity"/>
    <property type="evidence" value="ECO:0007669"/>
    <property type="project" value="TreeGrafter"/>
</dbReference>
<evidence type="ECO:0000256" key="1">
    <source>
        <dbReference type="ARBA" id="ARBA00022741"/>
    </source>
</evidence>
<dbReference type="CDD" id="cd18787">
    <property type="entry name" value="SF2_C_DEAD"/>
    <property type="match status" value="1"/>
</dbReference>
<dbReference type="PROSITE" id="PS51194">
    <property type="entry name" value="HELICASE_CTER"/>
    <property type="match status" value="1"/>
</dbReference>
<dbReference type="GO" id="GO:0005829">
    <property type="term" value="C:cytosol"/>
    <property type="evidence" value="ECO:0007669"/>
    <property type="project" value="TreeGrafter"/>
</dbReference>
<feature type="domain" description="Helicase C-terminal" evidence="8">
    <location>
        <begin position="215"/>
        <end position="375"/>
    </location>
</feature>
<dbReference type="PROSITE" id="PS51192">
    <property type="entry name" value="HELICASE_ATP_BIND_1"/>
    <property type="match status" value="1"/>
</dbReference>
<dbReference type="PANTHER" id="PTHR47959">
    <property type="entry name" value="ATP-DEPENDENT RNA HELICASE RHLE-RELATED"/>
    <property type="match status" value="1"/>
</dbReference>
<feature type="compositionally biased region" description="Basic and acidic residues" evidence="6">
    <location>
        <begin position="419"/>
        <end position="432"/>
    </location>
</feature>
<dbReference type="InterPro" id="IPR050079">
    <property type="entry name" value="DEAD_box_RNA_helicase"/>
</dbReference>
<keyword evidence="2" id="KW-0378">Hydrolase</keyword>
<reference evidence="9" key="2">
    <citation type="submission" date="2020-09" db="EMBL/GenBank/DDBJ databases">
        <authorList>
            <person name="Sun Q."/>
            <person name="Zhou Y."/>
        </authorList>
    </citation>
    <scope>NUCLEOTIDE SEQUENCE</scope>
    <source>
        <strain evidence="9">CGMCC 1.12987</strain>
    </source>
</reference>
<dbReference type="InterPro" id="IPR027417">
    <property type="entry name" value="P-loop_NTPase"/>
</dbReference>
<dbReference type="SMART" id="SM00487">
    <property type="entry name" value="DEXDc"/>
    <property type="match status" value="1"/>
</dbReference>
<dbReference type="GO" id="GO:0016787">
    <property type="term" value="F:hydrolase activity"/>
    <property type="evidence" value="ECO:0007669"/>
    <property type="project" value="UniProtKB-KW"/>
</dbReference>
<dbReference type="GO" id="GO:0005524">
    <property type="term" value="F:ATP binding"/>
    <property type="evidence" value="ECO:0007669"/>
    <property type="project" value="UniProtKB-KW"/>
</dbReference>
<dbReference type="SMART" id="SM00490">
    <property type="entry name" value="HELICc"/>
    <property type="match status" value="1"/>
</dbReference>
<dbReference type="Proteomes" id="UP000644756">
    <property type="component" value="Unassembled WGS sequence"/>
</dbReference>
<evidence type="ECO:0000256" key="6">
    <source>
        <dbReference type="SAM" id="MobiDB-lite"/>
    </source>
</evidence>
<evidence type="ECO:0000256" key="5">
    <source>
        <dbReference type="ARBA" id="ARBA00038437"/>
    </source>
</evidence>
<evidence type="ECO:0000313" key="9">
    <source>
        <dbReference type="EMBL" id="GGG11575.1"/>
    </source>
</evidence>
<dbReference type="InterPro" id="IPR044742">
    <property type="entry name" value="DEAD/DEAH_RhlB"/>
</dbReference>
<sequence>MSLPFQNLGIRYSLASLLKSGGVFEPTPVQKNTIPVVLDGRDVIVQAQTGTGKTLAFALPILEKIQPDNRNVQALIITPTRELAIQITKEINKLASAIGCNVLAAYGGQDVESQIRKLQGTAHIVVGTPGRLLDHLRRGTVEFWKLSMLVLDEADQMLHMGFLNEVEEILSQTSKHRQTMLFSATMPDSVKRLAVQYMRDPEDIRIQGERITLDNINQYVVETTDRAKLQTLVKMVETDRPYLAVVFCRTKIRAKKLAESLLSLGLEVDELHGDLTQAKREQVMKRFRSAKLQLLVATDVAARGLDVEGVTHVFNYDIPQDAETYIHRIGRTGRAGHKGTAITLASPRDRMTLQVIERGIDATLERRSMGTLDVIAEAKVSDERTSRSAGASSRGRKTNASNRGDYSGKPMRKAPGNAGRDHRRNEASRDDNTQETTRGVRGQAQEHGRGRSSKSNSSRNGAGSSRSGSSSSRNGAGSSRSGSSSSRNGASSSRGGSSPARNGASSSRGGSSPARNGAGSSRGGGRGRSGR</sequence>
<feature type="compositionally biased region" description="Gly residues" evidence="6">
    <location>
        <begin position="520"/>
        <end position="531"/>
    </location>
</feature>
<organism evidence="9 10">
    <name type="scientific">Paenibacillus abyssi</name>
    <dbReference type="NCBI Taxonomy" id="1340531"/>
    <lineage>
        <taxon>Bacteria</taxon>
        <taxon>Bacillati</taxon>
        <taxon>Bacillota</taxon>
        <taxon>Bacilli</taxon>
        <taxon>Bacillales</taxon>
        <taxon>Paenibacillaceae</taxon>
        <taxon>Paenibacillus</taxon>
    </lineage>
</organism>
<keyword evidence="1" id="KW-0547">Nucleotide-binding</keyword>
<dbReference type="Pfam" id="PF00270">
    <property type="entry name" value="DEAD"/>
    <property type="match status" value="1"/>
</dbReference>
<dbReference type="SUPFAM" id="SSF52540">
    <property type="entry name" value="P-loop containing nucleoside triphosphate hydrolases"/>
    <property type="match status" value="1"/>
</dbReference>
<dbReference type="AlphaFoldDB" id="A0A917D5E5"/>
<dbReference type="Pfam" id="PF00271">
    <property type="entry name" value="Helicase_C"/>
    <property type="match status" value="1"/>
</dbReference>
<evidence type="ECO:0000256" key="3">
    <source>
        <dbReference type="ARBA" id="ARBA00022806"/>
    </source>
</evidence>
<evidence type="ECO:0000259" key="8">
    <source>
        <dbReference type="PROSITE" id="PS51194"/>
    </source>
</evidence>
<comment type="caution">
    <text evidence="9">The sequence shown here is derived from an EMBL/GenBank/DDBJ whole genome shotgun (WGS) entry which is preliminary data.</text>
</comment>
<dbReference type="RefSeq" id="WP_188531938.1">
    <property type="nucleotide sequence ID" value="NZ_BMGR01000010.1"/>
</dbReference>
<keyword evidence="4" id="KW-0067">ATP-binding</keyword>
<accession>A0A917D5E5</accession>
<dbReference type="EMBL" id="BMGR01000010">
    <property type="protein sequence ID" value="GGG11575.1"/>
    <property type="molecule type" value="Genomic_DNA"/>
</dbReference>
<dbReference type="InterPro" id="IPR014001">
    <property type="entry name" value="Helicase_ATP-bd"/>
</dbReference>
<dbReference type="CDD" id="cd00268">
    <property type="entry name" value="DEADc"/>
    <property type="match status" value="1"/>
</dbReference>
<dbReference type="Gene3D" id="3.40.50.300">
    <property type="entry name" value="P-loop containing nucleotide triphosphate hydrolases"/>
    <property type="match status" value="2"/>
</dbReference>
<dbReference type="GO" id="GO:0003676">
    <property type="term" value="F:nucleic acid binding"/>
    <property type="evidence" value="ECO:0007669"/>
    <property type="project" value="InterPro"/>
</dbReference>
<keyword evidence="10" id="KW-1185">Reference proteome</keyword>
<dbReference type="PANTHER" id="PTHR47959:SF1">
    <property type="entry name" value="ATP-DEPENDENT RNA HELICASE DBPA"/>
    <property type="match status" value="1"/>
</dbReference>
<feature type="compositionally biased region" description="Low complexity" evidence="6">
    <location>
        <begin position="453"/>
        <end position="519"/>
    </location>
</feature>
<gene>
    <name evidence="9" type="primary">deaD</name>
    <name evidence="9" type="ORF">GCM10010916_30490</name>
</gene>
<name>A0A917D5E5_9BACL</name>
<evidence type="ECO:0000256" key="4">
    <source>
        <dbReference type="ARBA" id="ARBA00022840"/>
    </source>
</evidence>
<protein>
    <submittedName>
        <fullName evidence="9">RNA helicase</fullName>
    </submittedName>
</protein>
<reference evidence="9" key="1">
    <citation type="journal article" date="2014" name="Int. J. Syst. Evol. Microbiol.">
        <title>Complete genome sequence of Corynebacterium casei LMG S-19264T (=DSM 44701T), isolated from a smear-ripened cheese.</title>
        <authorList>
            <consortium name="US DOE Joint Genome Institute (JGI-PGF)"/>
            <person name="Walter F."/>
            <person name="Albersmeier A."/>
            <person name="Kalinowski J."/>
            <person name="Ruckert C."/>
        </authorList>
    </citation>
    <scope>NUCLEOTIDE SEQUENCE</scope>
    <source>
        <strain evidence="9">CGMCC 1.12987</strain>
    </source>
</reference>
<proteinExistence type="inferred from homology"/>
<dbReference type="InterPro" id="IPR001650">
    <property type="entry name" value="Helicase_C-like"/>
</dbReference>
<keyword evidence="3 9" id="KW-0347">Helicase</keyword>
<dbReference type="InterPro" id="IPR011545">
    <property type="entry name" value="DEAD/DEAH_box_helicase_dom"/>
</dbReference>
<feature type="region of interest" description="Disordered" evidence="6">
    <location>
        <begin position="380"/>
        <end position="531"/>
    </location>
</feature>